<evidence type="ECO:0000259" key="2">
    <source>
        <dbReference type="PROSITE" id="PS50110"/>
    </source>
</evidence>
<reference evidence="5" key="1">
    <citation type="journal article" date="2019" name="Int. J. Syst. Evol. Microbiol.">
        <title>The Global Catalogue of Microorganisms (GCM) 10K type strain sequencing project: providing services to taxonomists for standard genome sequencing and annotation.</title>
        <authorList>
            <consortium name="The Broad Institute Genomics Platform"/>
            <consortium name="The Broad Institute Genome Sequencing Center for Infectious Disease"/>
            <person name="Wu L."/>
            <person name="Ma J."/>
        </authorList>
    </citation>
    <scope>NUCLEOTIDE SEQUENCE [LARGE SCALE GENOMIC DNA]</scope>
    <source>
        <strain evidence="5">KCTC 42456</strain>
    </source>
</reference>
<evidence type="ECO:0000256" key="1">
    <source>
        <dbReference type="PROSITE-ProRule" id="PRU00169"/>
    </source>
</evidence>
<feature type="domain" description="HTH LytTR-type" evidence="3">
    <location>
        <begin position="143"/>
        <end position="247"/>
    </location>
</feature>
<dbReference type="SUPFAM" id="SSF52172">
    <property type="entry name" value="CheY-like"/>
    <property type="match status" value="1"/>
</dbReference>
<feature type="modified residue" description="4-aspartylphosphate" evidence="1">
    <location>
        <position position="54"/>
    </location>
</feature>
<dbReference type="PANTHER" id="PTHR37299:SF1">
    <property type="entry name" value="STAGE 0 SPORULATION PROTEIN A HOMOLOG"/>
    <property type="match status" value="1"/>
</dbReference>
<keyword evidence="1" id="KW-0597">Phosphoprotein</keyword>
<organism evidence="4 5">
    <name type="scientific">Pedobacter alpinus</name>
    <dbReference type="NCBI Taxonomy" id="1590643"/>
    <lineage>
        <taxon>Bacteria</taxon>
        <taxon>Pseudomonadati</taxon>
        <taxon>Bacteroidota</taxon>
        <taxon>Sphingobacteriia</taxon>
        <taxon>Sphingobacteriales</taxon>
        <taxon>Sphingobacteriaceae</taxon>
        <taxon>Pedobacter</taxon>
    </lineage>
</organism>
<dbReference type="InterPro" id="IPR011006">
    <property type="entry name" value="CheY-like_superfamily"/>
</dbReference>
<sequence length="247" mass="28185">MIKALIIDDEPLARNIIKEYLLAYPQIEVVEECGNGFEGLKAITQHQPQLVFLDIQMPKITGFELLELLEELPAIIFTTAFDEFALKAFEANAVDYLLKPFSEERFNKALDKFLSSNKEDQNSTVQNIAHNIVPQNQTQNERIVIKLGNKIKVISIYDISYLAADDDYVKIHTAEGEYLKNQTLAFFEKNLNPNLFVRVHRSFIVKIDQITKIEAYEKDTHILILKSGEKIPVSKTGYPKLKAVLGI</sequence>
<dbReference type="InterPro" id="IPR046947">
    <property type="entry name" value="LytR-like"/>
</dbReference>
<evidence type="ECO:0000313" key="4">
    <source>
        <dbReference type="EMBL" id="MFD2730714.1"/>
    </source>
</evidence>
<feature type="domain" description="Response regulatory" evidence="2">
    <location>
        <begin position="3"/>
        <end position="114"/>
    </location>
</feature>
<proteinExistence type="predicted"/>
<comment type="caution">
    <text evidence="4">The sequence shown here is derived from an EMBL/GenBank/DDBJ whole genome shotgun (WGS) entry which is preliminary data.</text>
</comment>
<dbReference type="RefSeq" id="WP_379040480.1">
    <property type="nucleotide sequence ID" value="NZ_JBHSKW010000005.1"/>
</dbReference>
<dbReference type="InterPro" id="IPR007492">
    <property type="entry name" value="LytTR_DNA-bd_dom"/>
</dbReference>
<dbReference type="PROSITE" id="PS50930">
    <property type="entry name" value="HTH_LYTTR"/>
    <property type="match status" value="1"/>
</dbReference>
<evidence type="ECO:0000259" key="3">
    <source>
        <dbReference type="PROSITE" id="PS50930"/>
    </source>
</evidence>
<dbReference type="Pfam" id="PF00072">
    <property type="entry name" value="Response_reg"/>
    <property type="match status" value="1"/>
</dbReference>
<dbReference type="EMBL" id="JBHULV010000008">
    <property type="protein sequence ID" value="MFD2730714.1"/>
    <property type="molecule type" value="Genomic_DNA"/>
</dbReference>
<accession>A0ABW5TNR8</accession>
<dbReference type="Pfam" id="PF04397">
    <property type="entry name" value="LytTR"/>
    <property type="match status" value="1"/>
</dbReference>
<keyword evidence="5" id="KW-1185">Reference proteome</keyword>
<dbReference type="Gene3D" id="3.40.50.2300">
    <property type="match status" value="1"/>
</dbReference>
<dbReference type="PROSITE" id="PS50110">
    <property type="entry name" value="RESPONSE_REGULATORY"/>
    <property type="match status" value="1"/>
</dbReference>
<evidence type="ECO:0000313" key="5">
    <source>
        <dbReference type="Proteomes" id="UP001597546"/>
    </source>
</evidence>
<dbReference type="PANTHER" id="PTHR37299">
    <property type="entry name" value="TRANSCRIPTIONAL REGULATOR-RELATED"/>
    <property type="match status" value="1"/>
</dbReference>
<dbReference type="Proteomes" id="UP001597546">
    <property type="component" value="Unassembled WGS sequence"/>
</dbReference>
<name>A0ABW5TNR8_9SPHI</name>
<dbReference type="Gene3D" id="2.40.50.1020">
    <property type="entry name" value="LytTr DNA-binding domain"/>
    <property type="match status" value="1"/>
</dbReference>
<gene>
    <name evidence="4" type="ORF">ACFSSE_03285</name>
</gene>
<protein>
    <submittedName>
        <fullName evidence="4">LytR/AlgR family response regulator transcription factor</fullName>
    </submittedName>
</protein>
<dbReference type="SMART" id="SM00850">
    <property type="entry name" value="LytTR"/>
    <property type="match status" value="1"/>
</dbReference>
<dbReference type="InterPro" id="IPR001789">
    <property type="entry name" value="Sig_transdc_resp-reg_receiver"/>
</dbReference>
<dbReference type="SMART" id="SM00448">
    <property type="entry name" value="REC"/>
    <property type="match status" value="1"/>
</dbReference>